<proteinExistence type="predicted"/>
<organism evidence="1 2">
    <name type="scientific">Salinibacillus aidingensis</name>
    <dbReference type="NCBI Taxonomy" id="237684"/>
    <lineage>
        <taxon>Bacteria</taxon>
        <taxon>Bacillati</taxon>
        <taxon>Bacillota</taxon>
        <taxon>Bacilli</taxon>
        <taxon>Bacillales</taxon>
        <taxon>Bacillaceae</taxon>
        <taxon>Salinibacillus</taxon>
    </lineage>
</organism>
<dbReference type="PANTHER" id="PTHR37804">
    <property type="entry name" value="CDAA REGULATORY PROTEIN CDAR"/>
    <property type="match status" value="1"/>
</dbReference>
<dbReference type="RefSeq" id="WP_343842772.1">
    <property type="nucleotide sequence ID" value="NZ_BAAADO010000007.1"/>
</dbReference>
<dbReference type="Gene3D" id="2.170.120.30">
    <property type="match status" value="2"/>
</dbReference>
<protein>
    <submittedName>
        <fullName evidence="1">CdaA regulatory protein CdaR</fullName>
    </submittedName>
</protein>
<dbReference type="InterPro" id="IPR012505">
    <property type="entry name" value="YbbR"/>
</dbReference>
<sequence length="408" mass="44856">MDKWLKSPWFIRIISLLLAIGLYVSVSLSDNEASALLPKSSSETATMSNIPLQVRMDEEKYVVRGVPQTVNVSIEGSGGIVTTTERVRAFNVFVDLEKLEPGKHDVRVQHQGFSNNLSVNIEPQTIEVVIEERATKEFNAEVDILNQDQLNEGMILGDPSVDPETVEVTGGKSEVDKIAMVKAIVDLNKIDGEKISVDNAPVKVYDEQGNELNVFVDPSTVQVDIPVEGGQKEVPLSVQTKGELPNGLSLQSISTKPETVTVFGQESLLKDVKEISNLTVDLSSFEKDGSVEIDVPLPSGLTRVEPSTVQAQIDVEETVEKILEDIPVQVNGLEEGRDITFIEPENQAITVTVMGTEKQLQEITAEDFTATIDVQGYYEGEFDAEIQINGPEGFDYTANFNYARVRIE</sequence>
<gene>
    <name evidence="1" type="primary">cdaR</name>
    <name evidence="1" type="ORF">GCM10008986_29800</name>
</gene>
<dbReference type="Pfam" id="PF07949">
    <property type="entry name" value="YbbR"/>
    <property type="match status" value="3"/>
</dbReference>
<dbReference type="Proteomes" id="UP001500880">
    <property type="component" value="Unassembled WGS sequence"/>
</dbReference>
<name>A0ABN1BN59_9BACI</name>
<evidence type="ECO:0000313" key="1">
    <source>
        <dbReference type="EMBL" id="GAA0500539.1"/>
    </source>
</evidence>
<dbReference type="Gene3D" id="2.170.120.40">
    <property type="entry name" value="YbbR-like domain"/>
    <property type="match status" value="2"/>
</dbReference>
<dbReference type="EMBL" id="BAAADO010000007">
    <property type="protein sequence ID" value="GAA0500539.1"/>
    <property type="molecule type" value="Genomic_DNA"/>
</dbReference>
<dbReference type="InterPro" id="IPR053154">
    <property type="entry name" value="c-di-AMP_regulator"/>
</dbReference>
<dbReference type="PANTHER" id="PTHR37804:SF1">
    <property type="entry name" value="CDAA REGULATORY PROTEIN CDAR"/>
    <property type="match status" value="1"/>
</dbReference>
<accession>A0ABN1BN59</accession>
<reference evidence="1 2" key="1">
    <citation type="journal article" date="2019" name="Int. J. Syst. Evol. Microbiol.">
        <title>The Global Catalogue of Microorganisms (GCM) 10K type strain sequencing project: providing services to taxonomists for standard genome sequencing and annotation.</title>
        <authorList>
            <consortium name="The Broad Institute Genomics Platform"/>
            <consortium name="The Broad Institute Genome Sequencing Center for Infectious Disease"/>
            <person name="Wu L."/>
            <person name="Ma J."/>
        </authorList>
    </citation>
    <scope>NUCLEOTIDE SEQUENCE [LARGE SCALE GENOMIC DNA]</scope>
    <source>
        <strain evidence="1 2">JCM 12389</strain>
    </source>
</reference>
<comment type="caution">
    <text evidence="1">The sequence shown here is derived from an EMBL/GenBank/DDBJ whole genome shotgun (WGS) entry which is preliminary data.</text>
</comment>
<evidence type="ECO:0000313" key="2">
    <source>
        <dbReference type="Proteomes" id="UP001500880"/>
    </source>
</evidence>
<keyword evidence="2" id="KW-1185">Reference proteome</keyword>